<keyword evidence="3" id="KW-1185">Reference proteome</keyword>
<reference evidence="2" key="4">
    <citation type="submission" date="2019-03" db="UniProtKB">
        <authorList>
            <consortium name="EnsemblPlants"/>
        </authorList>
    </citation>
    <scope>IDENTIFICATION</scope>
</reference>
<protein>
    <submittedName>
        <fullName evidence="2">Uncharacterized protein</fullName>
    </submittedName>
</protein>
<feature type="compositionally biased region" description="Low complexity" evidence="1">
    <location>
        <begin position="204"/>
        <end position="213"/>
    </location>
</feature>
<evidence type="ECO:0000313" key="3">
    <source>
        <dbReference type="Proteomes" id="UP000015105"/>
    </source>
</evidence>
<organism evidence="2 3">
    <name type="scientific">Aegilops tauschii subsp. strangulata</name>
    <name type="common">Goatgrass</name>
    <dbReference type="NCBI Taxonomy" id="200361"/>
    <lineage>
        <taxon>Eukaryota</taxon>
        <taxon>Viridiplantae</taxon>
        <taxon>Streptophyta</taxon>
        <taxon>Embryophyta</taxon>
        <taxon>Tracheophyta</taxon>
        <taxon>Spermatophyta</taxon>
        <taxon>Magnoliopsida</taxon>
        <taxon>Liliopsida</taxon>
        <taxon>Poales</taxon>
        <taxon>Poaceae</taxon>
        <taxon>BOP clade</taxon>
        <taxon>Pooideae</taxon>
        <taxon>Triticodae</taxon>
        <taxon>Triticeae</taxon>
        <taxon>Triticinae</taxon>
        <taxon>Aegilops</taxon>
    </lineage>
</organism>
<dbReference type="Proteomes" id="UP000015105">
    <property type="component" value="Chromosome 6D"/>
</dbReference>
<feature type="region of interest" description="Disordered" evidence="1">
    <location>
        <begin position="204"/>
        <end position="226"/>
    </location>
</feature>
<dbReference type="EnsemblPlants" id="AET6Gv20447300.2">
    <property type="protein sequence ID" value="AET6Gv20447300.2"/>
    <property type="gene ID" value="AET6Gv20447300"/>
</dbReference>
<evidence type="ECO:0000256" key="1">
    <source>
        <dbReference type="SAM" id="MobiDB-lite"/>
    </source>
</evidence>
<reference evidence="2" key="3">
    <citation type="journal article" date="2017" name="Nature">
        <title>Genome sequence of the progenitor of the wheat D genome Aegilops tauschii.</title>
        <authorList>
            <person name="Luo M.C."/>
            <person name="Gu Y.Q."/>
            <person name="Puiu D."/>
            <person name="Wang H."/>
            <person name="Twardziok S.O."/>
            <person name="Deal K.R."/>
            <person name="Huo N."/>
            <person name="Zhu T."/>
            <person name="Wang L."/>
            <person name="Wang Y."/>
            <person name="McGuire P.E."/>
            <person name="Liu S."/>
            <person name="Long H."/>
            <person name="Ramasamy R.K."/>
            <person name="Rodriguez J.C."/>
            <person name="Van S.L."/>
            <person name="Yuan L."/>
            <person name="Wang Z."/>
            <person name="Xia Z."/>
            <person name="Xiao L."/>
            <person name="Anderson O.D."/>
            <person name="Ouyang S."/>
            <person name="Liang Y."/>
            <person name="Zimin A.V."/>
            <person name="Pertea G."/>
            <person name="Qi P."/>
            <person name="Bennetzen J.L."/>
            <person name="Dai X."/>
            <person name="Dawson M.W."/>
            <person name="Muller H.G."/>
            <person name="Kugler K."/>
            <person name="Rivarola-Duarte L."/>
            <person name="Spannagl M."/>
            <person name="Mayer K.F.X."/>
            <person name="Lu F.H."/>
            <person name="Bevan M.W."/>
            <person name="Leroy P."/>
            <person name="Li P."/>
            <person name="You F.M."/>
            <person name="Sun Q."/>
            <person name="Liu Z."/>
            <person name="Lyons E."/>
            <person name="Wicker T."/>
            <person name="Salzberg S.L."/>
            <person name="Devos K.M."/>
            <person name="Dvorak J."/>
        </authorList>
    </citation>
    <scope>NUCLEOTIDE SEQUENCE [LARGE SCALE GENOMIC DNA]</scope>
    <source>
        <strain evidence="2">cv. AL8/78</strain>
    </source>
</reference>
<reference evidence="3" key="1">
    <citation type="journal article" date="2014" name="Science">
        <title>Ancient hybridizations among the ancestral genomes of bread wheat.</title>
        <authorList>
            <consortium name="International Wheat Genome Sequencing Consortium,"/>
            <person name="Marcussen T."/>
            <person name="Sandve S.R."/>
            <person name="Heier L."/>
            <person name="Spannagl M."/>
            <person name="Pfeifer M."/>
            <person name="Jakobsen K.S."/>
            <person name="Wulff B.B."/>
            <person name="Steuernagel B."/>
            <person name="Mayer K.F."/>
            <person name="Olsen O.A."/>
        </authorList>
    </citation>
    <scope>NUCLEOTIDE SEQUENCE [LARGE SCALE GENOMIC DNA]</scope>
    <source>
        <strain evidence="3">cv. AL8/78</strain>
    </source>
</reference>
<reference evidence="3" key="2">
    <citation type="journal article" date="2017" name="Nat. Plants">
        <title>The Aegilops tauschii genome reveals multiple impacts of transposons.</title>
        <authorList>
            <person name="Zhao G."/>
            <person name="Zou C."/>
            <person name="Li K."/>
            <person name="Wang K."/>
            <person name="Li T."/>
            <person name="Gao L."/>
            <person name="Zhang X."/>
            <person name="Wang H."/>
            <person name="Yang Z."/>
            <person name="Liu X."/>
            <person name="Jiang W."/>
            <person name="Mao L."/>
            <person name="Kong X."/>
            <person name="Jiao Y."/>
            <person name="Jia J."/>
        </authorList>
    </citation>
    <scope>NUCLEOTIDE SEQUENCE [LARGE SCALE GENOMIC DNA]</scope>
    <source>
        <strain evidence="3">cv. AL8/78</strain>
    </source>
</reference>
<reference evidence="2" key="5">
    <citation type="journal article" date="2021" name="G3 (Bethesda)">
        <title>Aegilops tauschii genome assembly Aet v5.0 features greater sequence contiguity and improved annotation.</title>
        <authorList>
            <person name="Wang L."/>
            <person name="Zhu T."/>
            <person name="Rodriguez J.C."/>
            <person name="Deal K.R."/>
            <person name="Dubcovsky J."/>
            <person name="McGuire P.E."/>
            <person name="Lux T."/>
            <person name="Spannagl M."/>
            <person name="Mayer K.F.X."/>
            <person name="Baldrich P."/>
            <person name="Meyers B.C."/>
            <person name="Huo N."/>
            <person name="Gu Y.Q."/>
            <person name="Zhou H."/>
            <person name="Devos K.M."/>
            <person name="Bennetzen J.L."/>
            <person name="Unver T."/>
            <person name="Budak H."/>
            <person name="Gulick P.J."/>
            <person name="Galiba G."/>
            <person name="Kalapos B."/>
            <person name="Nelson D.R."/>
            <person name="Li P."/>
            <person name="You F.M."/>
            <person name="Luo M.C."/>
            <person name="Dvorak J."/>
        </authorList>
    </citation>
    <scope>NUCLEOTIDE SEQUENCE [LARGE SCALE GENOMIC DNA]</scope>
    <source>
        <strain evidence="2">cv. AL8/78</strain>
    </source>
</reference>
<dbReference type="AlphaFoldDB" id="A0A453NPS5"/>
<sequence>MASSLRVFCAGGVTALPAPSRSTNACAAPFLVGRRSSSSTHQASAALTPCRARPSTSDLRSWWAAELTPEDISFDDFPEPTTGRGQEELRAIWKALVTDPLQPVLLAMREVRASGHFFRCRSFHAGIICGPLLLAAAFCQLGKLAPRFCIDISLGYIFYKLSVLAAELKRNRKANNICARIQLASSCCAAASSAMKPASTASSASAAAATRTSDPPTGPESALIRR</sequence>
<accession>A0A453NPS5</accession>
<name>A0A453NPS5_AEGTS</name>
<proteinExistence type="predicted"/>
<evidence type="ECO:0000313" key="2">
    <source>
        <dbReference type="EnsemblPlants" id="AET6Gv20447300.2"/>
    </source>
</evidence>
<dbReference type="Gramene" id="AET6Gv20447300.2">
    <property type="protein sequence ID" value="AET6Gv20447300.2"/>
    <property type="gene ID" value="AET6Gv20447300"/>
</dbReference>